<dbReference type="CDD" id="cd24161">
    <property type="entry name" value="NUDIX_ADPRase_Ndx2"/>
    <property type="match status" value="1"/>
</dbReference>
<evidence type="ECO:0000259" key="1">
    <source>
        <dbReference type="PROSITE" id="PS51462"/>
    </source>
</evidence>
<dbReference type="InterPro" id="IPR000086">
    <property type="entry name" value="NUDIX_hydrolase_dom"/>
</dbReference>
<dbReference type="Gene3D" id="3.90.79.10">
    <property type="entry name" value="Nucleoside Triphosphate Pyrophosphohydrolase"/>
    <property type="match status" value="1"/>
</dbReference>
<dbReference type="AlphaFoldDB" id="G8R5K7"/>
<dbReference type="EMBL" id="CP003156">
    <property type="protein sequence ID" value="AEV33281.1"/>
    <property type="molecule type" value="Genomic_DNA"/>
</dbReference>
<dbReference type="SUPFAM" id="SSF55811">
    <property type="entry name" value="Nudix"/>
    <property type="match status" value="1"/>
</dbReference>
<dbReference type="KEGG" id="oho:Oweho_2309"/>
<organism evidence="2 3">
    <name type="scientific">Owenweeksia hongkongensis (strain DSM 17368 / CIP 108786 / JCM 12287 / NRRL B-23963 / UST20020801)</name>
    <dbReference type="NCBI Taxonomy" id="926562"/>
    <lineage>
        <taxon>Bacteria</taxon>
        <taxon>Pseudomonadati</taxon>
        <taxon>Bacteroidota</taxon>
        <taxon>Flavobacteriia</taxon>
        <taxon>Flavobacteriales</taxon>
        <taxon>Owenweeksiaceae</taxon>
        <taxon>Owenweeksia</taxon>
    </lineage>
</organism>
<reference evidence="2 3" key="1">
    <citation type="journal article" date="2012" name="Stand. Genomic Sci.">
        <title>Genome sequence of the orange-pigmented seawater bacterium Owenweeksia hongkongensis type strain (UST20020801(T)).</title>
        <authorList>
            <person name="Riedel T."/>
            <person name="Held B."/>
            <person name="Nolan M."/>
            <person name="Lucas S."/>
            <person name="Lapidus A."/>
            <person name="Tice H."/>
            <person name="Del Rio T.G."/>
            <person name="Cheng J.F."/>
            <person name="Han C."/>
            <person name="Tapia R."/>
            <person name="Goodwin L.A."/>
            <person name="Pitluck S."/>
            <person name="Liolios K."/>
            <person name="Mavromatis K."/>
            <person name="Pagani I."/>
            <person name="Ivanova N."/>
            <person name="Mikhailova N."/>
            <person name="Pati A."/>
            <person name="Chen A."/>
            <person name="Palaniappan K."/>
            <person name="Rohde M."/>
            <person name="Tindall B.J."/>
            <person name="Detter J.C."/>
            <person name="Goker M."/>
            <person name="Woyke T."/>
            <person name="Bristow J."/>
            <person name="Eisen J.A."/>
            <person name="Markowitz V."/>
            <person name="Hugenholtz P."/>
            <person name="Klenk H.P."/>
            <person name="Kyrpides N.C."/>
        </authorList>
    </citation>
    <scope>NUCLEOTIDE SEQUENCE</scope>
    <source>
        <strain evidence="3">DSM 17368 / JCM 12287 / NRRL B-23963</strain>
    </source>
</reference>
<evidence type="ECO:0000313" key="3">
    <source>
        <dbReference type="Proteomes" id="UP000005631"/>
    </source>
</evidence>
<feature type="domain" description="Nudix hydrolase" evidence="1">
    <location>
        <begin position="62"/>
        <end position="191"/>
    </location>
</feature>
<dbReference type="HOGENOM" id="CLU_062658_5_2_10"/>
<dbReference type="Proteomes" id="UP000005631">
    <property type="component" value="Chromosome"/>
</dbReference>
<dbReference type="STRING" id="926562.Oweho_2309"/>
<dbReference type="eggNOG" id="COG0494">
    <property type="taxonomic scope" value="Bacteria"/>
</dbReference>
<evidence type="ECO:0000313" key="2">
    <source>
        <dbReference type="EMBL" id="AEV33281.1"/>
    </source>
</evidence>
<protein>
    <submittedName>
        <fullName evidence="2">NTP pyrophosphohydrolase</fullName>
    </submittedName>
</protein>
<gene>
    <name evidence="2" type="ordered locus">Oweho_2309</name>
</gene>
<dbReference type="PROSITE" id="PS51462">
    <property type="entry name" value="NUDIX"/>
    <property type="match status" value="1"/>
</dbReference>
<dbReference type="Pfam" id="PF00293">
    <property type="entry name" value="NUDIX"/>
    <property type="match status" value="1"/>
</dbReference>
<proteinExistence type="predicted"/>
<keyword evidence="2" id="KW-0378">Hydrolase</keyword>
<name>G8R5K7_OWEHD</name>
<accession>G8R5K7</accession>
<sequence length="204" mass="22894">MELKPFVFLCAKGFFMSDFPKKRGSWTELSTEIKYDNPWIQVSESQILNPNGGKGIYGVVHFKNLAIGVIPIDEEGNTWIVGQERFPFDGKYTWEIIEGGGPLEDDPEESARRELLEEAGLKAEKLTLIQEMDLSNSATTERVKIYVATGLTQHETNPDETEKLDIRKVSFDGLYNMVLSGEVVDSLSVTGVLKYKILKEAGQI</sequence>
<dbReference type="InterPro" id="IPR015797">
    <property type="entry name" value="NUDIX_hydrolase-like_dom_sf"/>
</dbReference>
<dbReference type="PATRIC" id="fig|926562.3.peg.2326"/>
<dbReference type="GO" id="GO:0016787">
    <property type="term" value="F:hydrolase activity"/>
    <property type="evidence" value="ECO:0007669"/>
    <property type="project" value="UniProtKB-KW"/>
</dbReference>
<keyword evidence="3" id="KW-1185">Reference proteome</keyword>